<evidence type="ECO:0000256" key="4">
    <source>
        <dbReference type="ARBA" id="ARBA00022490"/>
    </source>
</evidence>
<comment type="caution">
    <text evidence="11">The sequence shown here is derived from an EMBL/GenBank/DDBJ whole genome shotgun (WGS) entry which is preliminary data.</text>
</comment>
<dbReference type="Proteomes" id="UP001230005">
    <property type="component" value="Unassembled WGS sequence"/>
</dbReference>
<dbReference type="InterPro" id="IPR027417">
    <property type="entry name" value="P-loop_NTPase"/>
</dbReference>
<evidence type="ECO:0000256" key="10">
    <source>
        <dbReference type="ARBA" id="ARBA00032441"/>
    </source>
</evidence>
<comment type="subcellular location">
    <subcellularLocation>
        <location evidence="1">Cytoplasm</location>
    </subcellularLocation>
</comment>
<keyword evidence="6" id="KW-0479">Metal-binding</keyword>
<name>A0ABT9ZVM2_9BACI</name>
<dbReference type="InterPro" id="IPR003442">
    <property type="entry name" value="T6A_TsaE"/>
</dbReference>
<dbReference type="Gene3D" id="3.40.50.300">
    <property type="entry name" value="P-loop containing nucleotide triphosphate hydrolases"/>
    <property type="match status" value="1"/>
</dbReference>
<protein>
    <recommendedName>
        <fullName evidence="3">tRNA threonylcarbamoyladenosine biosynthesis protein TsaE</fullName>
    </recommendedName>
    <alternativeName>
        <fullName evidence="10">t(6)A37 threonylcarbamoyladenosine biosynthesis protein TsaE</fullName>
    </alternativeName>
</protein>
<sequence>MEGTWEYISNSPSETQLLAEKIANFLRQGDLLTLEGDLGAGKTSFSKGIAKGLGVKGNVNSPTFTIIKEYMGRLPFYHMDAYRLEDDSEDLGLEEYFEGDGVTVVEWPSMIEDQLPPHRLDITIKHLGETSRSFTFKALGEHYNSICKEIFDR</sequence>
<keyword evidence="4" id="KW-0963">Cytoplasm</keyword>
<dbReference type="NCBIfam" id="TIGR00150">
    <property type="entry name" value="T6A_YjeE"/>
    <property type="match status" value="1"/>
</dbReference>
<evidence type="ECO:0000256" key="6">
    <source>
        <dbReference type="ARBA" id="ARBA00022723"/>
    </source>
</evidence>
<dbReference type="SUPFAM" id="SSF52540">
    <property type="entry name" value="P-loop containing nucleoside triphosphate hydrolases"/>
    <property type="match status" value="1"/>
</dbReference>
<keyword evidence="12" id="KW-1185">Reference proteome</keyword>
<keyword evidence="8" id="KW-0067">ATP-binding</keyword>
<evidence type="ECO:0000256" key="2">
    <source>
        <dbReference type="ARBA" id="ARBA00007599"/>
    </source>
</evidence>
<keyword evidence="5" id="KW-0819">tRNA processing</keyword>
<reference evidence="11 12" key="1">
    <citation type="submission" date="2023-07" db="EMBL/GenBank/DDBJ databases">
        <title>Genomic Encyclopedia of Type Strains, Phase IV (KMG-IV): sequencing the most valuable type-strain genomes for metagenomic binning, comparative biology and taxonomic classification.</title>
        <authorList>
            <person name="Goeker M."/>
        </authorList>
    </citation>
    <scope>NUCLEOTIDE SEQUENCE [LARGE SCALE GENOMIC DNA]</scope>
    <source>
        <strain evidence="11 12">DSM 9768</strain>
    </source>
</reference>
<accession>A0ABT9ZVM2</accession>
<comment type="similarity">
    <text evidence="2">Belongs to the TsaE family.</text>
</comment>
<evidence type="ECO:0000256" key="7">
    <source>
        <dbReference type="ARBA" id="ARBA00022741"/>
    </source>
</evidence>
<dbReference type="PANTHER" id="PTHR33540">
    <property type="entry name" value="TRNA THREONYLCARBAMOYLADENOSINE BIOSYNTHESIS PROTEIN TSAE"/>
    <property type="match status" value="1"/>
</dbReference>
<organism evidence="11 12">
    <name type="scientific">Evansella vedderi</name>
    <dbReference type="NCBI Taxonomy" id="38282"/>
    <lineage>
        <taxon>Bacteria</taxon>
        <taxon>Bacillati</taxon>
        <taxon>Bacillota</taxon>
        <taxon>Bacilli</taxon>
        <taxon>Bacillales</taxon>
        <taxon>Bacillaceae</taxon>
        <taxon>Evansella</taxon>
    </lineage>
</organism>
<dbReference type="PANTHER" id="PTHR33540:SF2">
    <property type="entry name" value="TRNA THREONYLCARBAMOYLADENOSINE BIOSYNTHESIS PROTEIN TSAE"/>
    <property type="match status" value="1"/>
</dbReference>
<gene>
    <name evidence="11" type="ORF">J2S74_001543</name>
</gene>
<evidence type="ECO:0000313" key="11">
    <source>
        <dbReference type="EMBL" id="MDQ0254170.1"/>
    </source>
</evidence>
<evidence type="ECO:0000256" key="5">
    <source>
        <dbReference type="ARBA" id="ARBA00022694"/>
    </source>
</evidence>
<proteinExistence type="inferred from homology"/>
<evidence type="ECO:0000256" key="1">
    <source>
        <dbReference type="ARBA" id="ARBA00004496"/>
    </source>
</evidence>
<evidence type="ECO:0000256" key="3">
    <source>
        <dbReference type="ARBA" id="ARBA00019010"/>
    </source>
</evidence>
<dbReference type="EMBL" id="JAUSUG010000004">
    <property type="protein sequence ID" value="MDQ0254170.1"/>
    <property type="molecule type" value="Genomic_DNA"/>
</dbReference>
<evidence type="ECO:0000256" key="8">
    <source>
        <dbReference type="ARBA" id="ARBA00022840"/>
    </source>
</evidence>
<dbReference type="Pfam" id="PF02367">
    <property type="entry name" value="TsaE"/>
    <property type="match status" value="1"/>
</dbReference>
<keyword evidence="7" id="KW-0547">Nucleotide-binding</keyword>
<evidence type="ECO:0000313" key="12">
    <source>
        <dbReference type="Proteomes" id="UP001230005"/>
    </source>
</evidence>
<evidence type="ECO:0000256" key="9">
    <source>
        <dbReference type="ARBA" id="ARBA00022842"/>
    </source>
</evidence>
<dbReference type="RefSeq" id="WP_307323708.1">
    <property type="nucleotide sequence ID" value="NZ_JAUSUG010000004.1"/>
</dbReference>
<keyword evidence="9" id="KW-0460">Magnesium</keyword>